<accession>A0A6M0S3C8</accession>
<dbReference type="EMBL" id="QZCE01000002">
    <property type="protein sequence ID" value="NEZ63019.1"/>
    <property type="molecule type" value="Genomic_DNA"/>
</dbReference>
<proteinExistence type="predicted"/>
<gene>
    <name evidence="1" type="ORF">D0962_09530</name>
</gene>
<organism evidence="1 2">
    <name type="scientific">Adonisia turfae CCMR0082</name>
    <dbReference type="NCBI Taxonomy" id="2304604"/>
    <lineage>
        <taxon>Bacteria</taxon>
        <taxon>Bacillati</taxon>
        <taxon>Cyanobacteriota</taxon>
        <taxon>Adonisia</taxon>
        <taxon>Adonisia turfae</taxon>
    </lineage>
</organism>
<sequence length="61" mass="6883">MTQQDKAQTKDQQKKSVEVQIDITTKELTDDEYSRLMNGIETIISTFDGVQSVDVGIGYEL</sequence>
<reference evidence="1 2" key="1">
    <citation type="journal article" date="2020" name="Microb. Ecol.">
        <title>Ecogenomics of the Marine Benthic Filamentous Cyanobacterium Adonisia.</title>
        <authorList>
            <person name="Walter J.M."/>
            <person name="Coutinho F.H."/>
            <person name="Leomil L."/>
            <person name="Hargreaves P.I."/>
            <person name="Campeao M.E."/>
            <person name="Vieira V.V."/>
            <person name="Silva B.S."/>
            <person name="Fistarol G.O."/>
            <person name="Salomon P.S."/>
            <person name="Sawabe T."/>
            <person name="Mino S."/>
            <person name="Hosokawa M."/>
            <person name="Miyashita H."/>
            <person name="Maruyama F."/>
            <person name="van Verk M.C."/>
            <person name="Dutilh B.E."/>
            <person name="Thompson C.C."/>
            <person name="Thompson F.L."/>
        </authorList>
    </citation>
    <scope>NUCLEOTIDE SEQUENCE [LARGE SCALE GENOMIC DNA]</scope>
    <source>
        <strain evidence="1 2">CCMR0082</strain>
    </source>
</reference>
<protein>
    <submittedName>
        <fullName evidence="1">Uncharacterized protein</fullName>
    </submittedName>
</protein>
<name>A0A6M0S3C8_9CYAN</name>
<dbReference type="AlphaFoldDB" id="A0A6M0S3C8"/>
<comment type="caution">
    <text evidence="1">The sequence shown here is derived from an EMBL/GenBank/DDBJ whole genome shotgun (WGS) entry which is preliminary data.</text>
</comment>
<evidence type="ECO:0000313" key="2">
    <source>
        <dbReference type="Proteomes" id="UP000473574"/>
    </source>
</evidence>
<evidence type="ECO:0000313" key="1">
    <source>
        <dbReference type="EMBL" id="NEZ63019.1"/>
    </source>
</evidence>
<dbReference type="Proteomes" id="UP000473574">
    <property type="component" value="Unassembled WGS sequence"/>
</dbReference>